<sequence length="257" mass="29899">MKNSIRYIVTLVIYLVYCQSSIACHIRLRVPTIPYPPTFMLNQQKQWTGVSIEAAQMLMKQANCRLIYVELPFKRALELMRSGQIDMMLNLSKQADRESYIHMIGPQGFEDVVLVTLRNDKNPVNQLEDIKIFSKPVAIELGMYYGENFTTLFQNNAEFREKILVVKNLKQSIQILQANRISGFLTHRGVIVHKIKQNPDLQLFQVNDLIIHRAPIYFGFSKMSVAPHTILRLESAFDKLTKSGLLERHYQRYHQVE</sequence>
<dbReference type="Proteomes" id="UP001548189">
    <property type="component" value="Unassembled WGS sequence"/>
</dbReference>
<dbReference type="InterPro" id="IPR001638">
    <property type="entry name" value="Solute-binding_3/MltF_N"/>
</dbReference>
<organism evidence="1 2">
    <name type="scientific">Aliikangiella maris</name>
    <dbReference type="NCBI Taxonomy" id="3162458"/>
    <lineage>
        <taxon>Bacteria</taxon>
        <taxon>Pseudomonadati</taxon>
        <taxon>Pseudomonadota</taxon>
        <taxon>Gammaproteobacteria</taxon>
        <taxon>Oceanospirillales</taxon>
        <taxon>Pleioneaceae</taxon>
        <taxon>Aliikangiella</taxon>
    </lineage>
</organism>
<name>A0ABV2BSC4_9GAMM</name>
<dbReference type="EMBL" id="JBEVCJ010000006">
    <property type="protein sequence ID" value="MET1254836.1"/>
    <property type="molecule type" value="Genomic_DNA"/>
</dbReference>
<dbReference type="PANTHER" id="PTHR35936">
    <property type="entry name" value="MEMBRANE-BOUND LYTIC MUREIN TRANSGLYCOSYLASE F"/>
    <property type="match status" value="1"/>
</dbReference>
<protein>
    <submittedName>
        <fullName evidence="1">Transporter substrate-binding domain-containing protein</fullName>
    </submittedName>
</protein>
<dbReference type="SUPFAM" id="SSF53850">
    <property type="entry name" value="Periplasmic binding protein-like II"/>
    <property type="match status" value="1"/>
</dbReference>
<accession>A0ABV2BSC4</accession>
<dbReference type="Gene3D" id="3.40.190.10">
    <property type="entry name" value="Periplasmic binding protein-like II"/>
    <property type="match status" value="2"/>
</dbReference>
<dbReference type="Pfam" id="PF00497">
    <property type="entry name" value="SBP_bac_3"/>
    <property type="match status" value="1"/>
</dbReference>
<dbReference type="PANTHER" id="PTHR35936:SF6">
    <property type="entry name" value="AMINO ACID ABC TRANSPORTER SUBSTRATE-BINDING PAAT FAMILY PROTEIN"/>
    <property type="match status" value="1"/>
</dbReference>
<gene>
    <name evidence="1" type="ORF">ABVT43_06855</name>
</gene>
<comment type="caution">
    <text evidence="1">The sequence shown here is derived from an EMBL/GenBank/DDBJ whole genome shotgun (WGS) entry which is preliminary data.</text>
</comment>
<proteinExistence type="predicted"/>
<evidence type="ECO:0000313" key="1">
    <source>
        <dbReference type="EMBL" id="MET1254836.1"/>
    </source>
</evidence>
<dbReference type="PROSITE" id="PS51257">
    <property type="entry name" value="PROKAR_LIPOPROTEIN"/>
    <property type="match status" value="1"/>
</dbReference>
<keyword evidence="2" id="KW-1185">Reference proteome</keyword>
<reference evidence="1 2" key="1">
    <citation type="submission" date="2024-06" db="EMBL/GenBank/DDBJ databases">
        <authorList>
            <person name="Li F."/>
        </authorList>
    </citation>
    <scope>NUCLEOTIDE SEQUENCE [LARGE SCALE GENOMIC DNA]</scope>
    <source>
        <strain evidence="1 2">GXAS 311</strain>
    </source>
</reference>
<evidence type="ECO:0000313" key="2">
    <source>
        <dbReference type="Proteomes" id="UP001548189"/>
    </source>
</evidence>